<keyword evidence="2" id="KW-1185">Reference proteome</keyword>
<organism evidence="1 2">
    <name type="scientific">Musa balbisiana</name>
    <name type="common">Banana</name>
    <dbReference type="NCBI Taxonomy" id="52838"/>
    <lineage>
        <taxon>Eukaryota</taxon>
        <taxon>Viridiplantae</taxon>
        <taxon>Streptophyta</taxon>
        <taxon>Embryophyta</taxon>
        <taxon>Tracheophyta</taxon>
        <taxon>Spermatophyta</taxon>
        <taxon>Magnoliopsida</taxon>
        <taxon>Liliopsida</taxon>
        <taxon>Zingiberales</taxon>
        <taxon>Musaceae</taxon>
        <taxon>Musa</taxon>
    </lineage>
</organism>
<proteinExistence type="predicted"/>
<name>A0A4S8JPY5_MUSBA</name>
<comment type="caution">
    <text evidence="1">The sequence shown here is derived from an EMBL/GenBank/DDBJ whole genome shotgun (WGS) entry which is preliminary data.</text>
</comment>
<dbReference type="AlphaFoldDB" id="A0A4S8JPY5"/>
<gene>
    <name evidence="1" type="ORF">C4D60_Mb01t20500</name>
</gene>
<evidence type="ECO:0000313" key="2">
    <source>
        <dbReference type="Proteomes" id="UP000317650"/>
    </source>
</evidence>
<sequence length="250" mass="26113">MIHLPVGHPVRFGHRREVGRVRVREEPVTLGQRGGAAAVARDVEDGNIVEPPVSTRWIVGDRVLGVDVDVVGSGGGREGGGDSVEALGGEAGVVADVAVVVVEGADGSPDRHLFVVEEPVTLGQRGGAAAVARDVEDGNIVEPPVSTRWIVGDRVLGVDVDVVGSGGGREGGGDSVEALGGEAGVVADVAVVVVEGADGSPDRHLFVVEVEDIVERRRHRFSVPPSETLDTFWRRVKQNAAERYKAAAKR</sequence>
<reference evidence="1 2" key="1">
    <citation type="journal article" date="2019" name="Nat. Plants">
        <title>Genome sequencing of Musa balbisiana reveals subgenome evolution and function divergence in polyploid bananas.</title>
        <authorList>
            <person name="Yao X."/>
        </authorList>
    </citation>
    <scope>NUCLEOTIDE SEQUENCE [LARGE SCALE GENOMIC DNA]</scope>
    <source>
        <strain evidence="2">cv. DH-PKW</strain>
        <tissue evidence="1">Leaves</tissue>
    </source>
</reference>
<accession>A0A4S8JPY5</accession>
<evidence type="ECO:0000313" key="1">
    <source>
        <dbReference type="EMBL" id="THU63879.1"/>
    </source>
</evidence>
<dbReference type="Proteomes" id="UP000317650">
    <property type="component" value="Chromosome 1"/>
</dbReference>
<protein>
    <submittedName>
        <fullName evidence="1">Uncharacterized protein</fullName>
    </submittedName>
</protein>
<dbReference type="EMBL" id="PYDT01000004">
    <property type="protein sequence ID" value="THU63879.1"/>
    <property type="molecule type" value="Genomic_DNA"/>
</dbReference>